<dbReference type="PATRIC" id="fig|1122247.3.peg.2647"/>
<dbReference type="InterPro" id="IPR050808">
    <property type="entry name" value="Phage_Integrase"/>
</dbReference>
<comment type="similarity">
    <text evidence="1">Belongs to the 'phage' integrase family.</text>
</comment>
<dbReference type="RefSeq" id="WP_005628435.1">
    <property type="nucleotide sequence ID" value="NZ_AMRA01000075.1"/>
</dbReference>
<dbReference type="eggNOG" id="COG4974">
    <property type="taxonomic scope" value="Bacteria"/>
</dbReference>
<comment type="caution">
    <text evidence="5">The sequence shown here is derived from an EMBL/GenBank/DDBJ whole genome shotgun (WGS) entry which is preliminary data.</text>
</comment>
<evidence type="ECO:0000313" key="5">
    <source>
        <dbReference type="EMBL" id="EKF23257.1"/>
    </source>
</evidence>
<keyword evidence="4" id="KW-0233">DNA recombination</keyword>
<keyword evidence="3" id="KW-0238">DNA-binding</keyword>
<evidence type="ECO:0000256" key="3">
    <source>
        <dbReference type="ARBA" id="ARBA00023125"/>
    </source>
</evidence>
<dbReference type="AlphaFoldDB" id="K5BET3"/>
<dbReference type="EMBL" id="AMRA01000075">
    <property type="protein sequence ID" value="EKF23257.1"/>
    <property type="molecule type" value="Genomic_DNA"/>
</dbReference>
<organism evidence="5 6">
    <name type="scientific">Mycolicibacterium hassiacum (strain DSM 44199 / CIP 105218 / JCM 12690 / 3849)</name>
    <name type="common">Mycobacterium hassiacum</name>
    <dbReference type="NCBI Taxonomy" id="1122247"/>
    <lineage>
        <taxon>Bacteria</taxon>
        <taxon>Bacillati</taxon>
        <taxon>Actinomycetota</taxon>
        <taxon>Actinomycetes</taxon>
        <taxon>Mycobacteriales</taxon>
        <taxon>Mycobacteriaceae</taxon>
        <taxon>Mycolicibacterium</taxon>
    </lineage>
</organism>
<dbReference type="PROSITE" id="PS51898">
    <property type="entry name" value="TYR_RECOMBINASE"/>
    <property type="match status" value="1"/>
</dbReference>
<proteinExistence type="inferred from homology"/>
<evidence type="ECO:0000256" key="2">
    <source>
        <dbReference type="ARBA" id="ARBA00022908"/>
    </source>
</evidence>
<gene>
    <name evidence="5" type="ORF">C731_2757</name>
</gene>
<dbReference type="InterPro" id="IPR010998">
    <property type="entry name" value="Integrase_recombinase_N"/>
</dbReference>
<dbReference type="GO" id="GO:0015074">
    <property type="term" value="P:DNA integration"/>
    <property type="evidence" value="ECO:0007669"/>
    <property type="project" value="UniProtKB-KW"/>
</dbReference>
<dbReference type="Gene3D" id="1.10.443.10">
    <property type="entry name" value="Intergrase catalytic core"/>
    <property type="match status" value="1"/>
</dbReference>
<accession>K5BET3</accession>
<dbReference type="InterPro" id="IPR011010">
    <property type="entry name" value="DNA_brk_join_enz"/>
</dbReference>
<evidence type="ECO:0000313" key="6">
    <source>
        <dbReference type="Proteomes" id="UP000006265"/>
    </source>
</evidence>
<dbReference type="InterPro" id="IPR013762">
    <property type="entry name" value="Integrase-like_cat_sf"/>
</dbReference>
<dbReference type="PANTHER" id="PTHR30629:SF2">
    <property type="entry name" value="PROPHAGE INTEGRASE INTS-RELATED"/>
    <property type="match status" value="1"/>
</dbReference>
<dbReference type="GO" id="GO:0006310">
    <property type="term" value="P:DNA recombination"/>
    <property type="evidence" value="ECO:0007669"/>
    <property type="project" value="UniProtKB-KW"/>
</dbReference>
<keyword evidence="2" id="KW-0229">DNA integration</keyword>
<dbReference type="SUPFAM" id="SSF56349">
    <property type="entry name" value="DNA breaking-rejoining enzymes"/>
    <property type="match status" value="1"/>
</dbReference>
<evidence type="ECO:0000256" key="1">
    <source>
        <dbReference type="ARBA" id="ARBA00008857"/>
    </source>
</evidence>
<dbReference type="CDD" id="cd01189">
    <property type="entry name" value="INT_ICEBs1_C_like"/>
    <property type="match status" value="1"/>
</dbReference>
<dbReference type="Proteomes" id="UP000006265">
    <property type="component" value="Unassembled WGS sequence"/>
</dbReference>
<dbReference type="PANTHER" id="PTHR30629">
    <property type="entry name" value="PROPHAGE INTEGRASE"/>
    <property type="match status" value="1"/>
</dbReference>
<dbReference type="Gene3D" id="1.10.150.130">
    <property type="match status" value="1"/>
</dbReference>
<name>K5BET3_MYCHD</name>
<sequence>MSASRTAGPAASKDEHGNTVTVDSPLKGKVARWRVRWVDRSGMEHTKSFKIKPDAQRFANKITAELENEEFVSPRPPDTFGEIAEKWFATKSHRKPKTRAGYRELLDNIVLPRWGDVPVAKITYEDYLEWLGSLSAGGSQKGQPLSASRVTQAHQVAGAVLKYAVNTGKIRTNVAHKIKRSEDLPPPQERERVYLSQQQLIRLAKAMGRYETLTLVLGYCGIRFGEAAALRVRHVRDQTLVIHSSATNVRGMGIVETSSTKSHKPRIVPVPGPIWERLMQELPESQDALVFPSYLGRDRYLPIEEFRCALDRAKAEVGINPRMSPHDLRHTAASLAIREGANVKALQRMLGHASAAITLDRYSHLFDEDLTALANRMGKALETAAVSLRYEENQQTRIVS</sequence>
<dbReference type="InterPro" id="IPR002104">
    <property type="entry name" value="Integrase_catalytic"/>
</dbReference>
<dbReference type="Pfam" id="PF00589">
    <property type="entry name" value="Phage_integrase"/>
    <property type="match status" value="1"/>
</dbReference>
<evidence type="ECO:0000256" key="4">
    <source>
        <dbReference type="ARBA" id="ARBA00023172"/>
    </source>
</evidence>
<protein>
    <submittedName>
        <fullName evidence="5">Phage integrase family protein</fullName>
    </submittedName>
</protein>
<dbReference type="GO" id="GO:0003677">
    <property type="term" value="F:DNA binding"/>
    <property type="evidence" value="ECO:0007669"/>
    <property type="project" value="UniProtKB-UniRule"/>
</dbReference>
<reference evidence="5 6" key="1">
    <citation type="journal article" date="2012" name="J. Bacteriol.">
        <title>Genome sequence of Mycobacterium hassiacum DSM 44199, a rare source of heat-stable mycobacterial proteins.</title>
        <authorList>
            <person name="Tiago I."/>
            <person name="Maranha A."/>
            <person name="Mendes V."/>
            <person name="Alarico S."/>
            <person name="Moynihan P.J."/>
            <person name="Clarke A.J."/>
            <person name="Macedo-Ribeiro S."/>
            <person name="Pereira P.J."/>
            <person name="Empadinhas N."/>
        </authorList>
    </citation>
    <scope>NUCLEOTIDE SEQUENCE [LARGE SCALE GENOMIC DNA]</scope>
    <source>
        <strain evidence="6">DSM 44199 / CIP 105218 / JCM 12690 / 3849</strain>
    </source>
</reference>
<keyword evidence="6" id="KW-1185">Reference proteome</keyword>
<dbReference type="InterPro" id="IPR053876">
    <property type="entry name" value="Phage_int_M"/>
</dbReference>
<dbReference type="Pfam" id="PF22022">
    <property type="entry name" value="Phage_int_M"/>
    <property type="match status" value="1"/>
</dbReference>
<dbReference type="PROSITE" id="PS51900">
    <property type="entry name" value="CB"/>
    <property type="match status" value="1"/>
</dbReference>
<dbReference type="InterPro" id="IPR044068">
    <property type="entry name" value="CB"/>
</dbReference>
<dbReference type="STRING" id="1122247.GCA_000379865_02540"/>